<accession>A0ABP0BFX0</accession>
<gene>
    <name evidence="5" type="ORF">SEUCBS140593_003563</name>
</gene>
<keyword evidence="6" id="KW-1185">Reference proteome</keyword>
<dbReference type="PANTHER" id="PTHR11559">
    <property type="entry name" value="CARBOXYLESTERASE"/>
    <property type="match status" value="1"/>
</dbReference>
<dbReference type="Pfam" id="PF00135">
    <property type="entry name" value="COesterase"/>
    <property type="match status" value="1"/>
</dbReference>
<comment type="caution">
    <text evidence="5">The sequence shown here is derived from an EMBL/GenBank/DDBJ whole genome shotgun (WGS) entry which is preliminary data.</text>
</comment>
<evidence type="ECO:0000313" key="6">
    <source>
        <dbReference type="Proteomes" id="UP001642482"/>
    </source>
</evidence>
<dbReference type="PROSITE" id="PS51257">
    <property type="entry name" value="PROKAR_LIPOPROTEIN"/>
    <property type="match status" value="1"/>
</dbReference>
<dbReference type="SUPFAM" id="SSF53474">
    <property type="entry name" value="alpha/beta-Hydrolases"/>
    <property type="match status" value="1"/>
</dbReference>
<dbReference type="InterPro" id="IPR050309">
    <property type="entry name" value="Type-B_Carboxylest/Lipase"/>
</dbReference>
<evidence type="ECO:0000256" key="1">
    <source>
        <dbReference type="ARBA" id="ARBA00005964"/>
    </source>
</evidence>
<sequence>MHRILLLVGGAALVAASTSCAASLPIVDLGTSLTQAILNTSNGGTYSFKDIPYAEAPVGSLRFQAPQLLTTRNRTVNTGNNPRVCPQAQSPWFAESIPLVIQAIAAAGITGSPVISATPTDQSEDCLLLDVVVPKSIFDARETKLTPVLLWIHGGGYIQGSKDEENPATLITQSLEGGREGIVYVAINYRLGLFGFPPRPNGDNNSISPNAGLLDQRMAIDWVVENIHQFGGDPNAITVIGESAGAGSIVSHLTSNGGLTGSLPFKRAIIQSPAIKPGQGATVNAQNLANLLATANATSIDTVLQLSTDQLQNINLAMVAAGPFASTVFGPSVDGTYITNYPGNLLTQGKVDHVIQVIVAHNLDEGLLFTDPGVTNDTSFEAFLSGFMPSIPTSKITQLATEIYPADFSGNVLPYTTQTERVTLAIGEGLVTCFALGTGIAYGNTTHDYQFSLFPGIHAQDTAYTFWNGETTDTLGIPLEVLVAQTMQTWFTDFAAGTLFSSASSSPLPALYGSGASTTNITSGGLTAVHDPAANSRCQFWLTGLTE</sequence>
<dbReference type="EMBL" id="CAWUHD010000028">
    <property type="protein sequence ID" value="CAK7218488.1"/>
    <property type="molecule type" value="Genomic_DNA"/>
</dbReference>
<dbReference type="PROSITE" id="PS00122">
    <property type="entry name" value="CARBOXYLESTERASE_B_1"/>
    <property type="match status" value="1"/>
</dbReference>
<protein>
    <recommendedName>
        <fullName evidence="3">Carboxylic ester hydrolase</fullName>
        <ecNumber evidence="3">3.1.1.-</ecNumber>
    </recommendedName>
</protein>
<evidence type="ECO:0000256" key="3">
    <source>
        <dbReference type="RuleBase" id="RU361235"/>
    </source>
</evidence>
<dbReference type="Proteomes" id="UP001642482">
    <property type="component" value="Unassembled WGS sequence"/>
</dbReference>
<dbReference type="Gene3D" id="3.40.50.1820">
    <property type="entry name" value="alpha/beta hydrolase"/>
    <property type="match status" value="1"/>
</dbReference>
<evidence type="ECO:0000313" key="5">
    <source>
        <dbReference type="EMBL" id="CAK7218488.1"/>
    </source>
</evidence>
<dbReference type="EC" id="3.1.1.-" evidence="3"/>
<proteinExistence type="inferred from homology"/>
<feature type="signal peptide" evidence="3">
    <location>
        <begin position="1"/>
        <end position="16"/>
    </location>
</feature>
<dbReference type="InterPro" id="IPR029058">
    <property type="entry name" value="AB_hydrolase_fold"/>
</dbReference>
<dbReference type="InterPro" id="IPR019826">
    <property type="entry name" value="Carboxylesterase_B_AS"/>
</dbReference>
<evidence type="ECO:0000256" key="2">
    <source>
        <dbReference type="ARBA" id="ARBA00022801"/>
    </source>
</evidence>
<organism evidence="5 6">
    <name type="scientific">Sporothrix eucalyptigena</name>
    <dbReference type="NCBI Taxonomy" id="1812306"/>
    <lineage>
        <taxon>Eukaryota</taxon>
        <taxon>Fungi</taxon>
        <taxon>Dikarya</taxon>
        <taxon>Ascomycota</taxon>
        <taxon>Pezizomycotina</taxon>
        <taxon>Sordariomycetes</taxon>
        <taxon>Sordariomycetidae</taxon>
        <taxon>Ophiostomatales</taxon>
        <taxon>Ophiostomataceae</taxon>
        <taxon>Sporothrix</taxon>
    </lineage>
</organism>
<feature type="chain" id="PRO_5045012989" description="Carboxylic ester hydrolase" evidence="3">
    <location>
        <begin position="17"/>
        <end position="547"/>
    </location>
</feature>
<keyword evidence="2 3" id="KW-0378">Hydrolase</keyword>
<keyword evidence="3" id="KW-0732">Signal</keyword>
<evidence type="ECO:0000259" key="4">
    <source>
        <dbReference type="Pfam" id="PF00135"/>
    </source>
</evidence>
<feature type="domain" description="Carboxylesterase type B" evidence="4">
    <location>
        <begin position="42"/>
        <end position="405"/>
    </location>
</feature>
<comment type="similarity">
    <text evidence="1 3">Belongs to the type-B carboxylesterase/lipase family.</text>
</comment>
<name>A0ABP0BFX0_9PEZI</name>
<dbReference type="InterPro" id="IPR002018">
    <property type="entry name" value="CarbesteraseB"/>
</dbReference>
<reference evidence="5 6" key="1">
    <citation type="submission" date="2024-01" db="EMBL/GenBank/DDBJ databases">
        <authorList>
            <person name="Allen C."/>
            <person name="Tagirdzhanova G."/>
        </authorList>
    </citation>
    <scope>NUCLEOTIDE SEQUENCE [LARGE SCALE GENOMIC DNA]</scope>
</reference>